<dbReference type="AlphaFoldDB" id="A0A8S1Y1J6"/>
<feature type="coiled-coil region" evidence="1">
    <location>
        <begin position="51"/>
        <end position="78"/>
    </location>
</feature>
<dbReference type="Proteomes" id="UP000689195">
    <property type="component" value="Unassembled WGS sequence"/>
</dbReference>
<evidence type="ECO:0000313" key="3">
    <source>
        <dbReference type="Proteomes" id="UP000689195"/>
    </source>
</evidence>
<protein>
    <submittedName>
        <fullName evidence="2">Uncharacterized protein</fullName>
    </submittedName>
</protein>
<accession>A0A8S1Y1J6</accession>
<gene>
    <name evidence="2" type="ORF">PPENT_87.1.T1460104</name>
</gene>
<reference evidence="2" key="1">
    <citation type="submission" date="2021-01" db="EMBL/GenBank/DDBJ databases">
        <authorList>
            <consortium name="Genoscope - CEA"/>
            <person name="William W."/>
        </authorList>
    </citation>
    <scope>NUCLEOTIDE SEQUENCE</scope>
</reference>
<keyword evidence="1" id="KW-0175">Coiled coil</keyword>
<evidence type="ECO:0000256" key="1">
    <source>
        <dbReference type="SAM" id="Coils"/>
    </source>
</evidence>
<name>A0A8S1Y1J6_9CILI</name>
<proteinExistence type="predicted"/>
<dbReference type="OrthoDB" id="296602at2759"/>
<organism evidence="2 3">
    <name type="scientific">Paramecium pentaurelia</name>
    <dbReference type="NCBI Taxonomy" id="43138"/>
    <lineage>
        <taxon>Eukaryota</taxon>
        <taxon>Sar</taxon>
        <taxon>Alveolata</taxon>
        <taxon>Ciliophora</taxon>
        <taxon>Intramacronucleata</taxon>
        <taxon>Oligohymenophorea</taxon>
        <taxon>Peniculida</taxon>
        <taxon>Parameciidae</taxon>
        <taxon>Paramecium</taxon>
    </lineage>
</organism>
<dbReference type="EMBL" id="CAJJDO010000146">
    <property type="protein sequence ID" value="CAD8207205.1"/>
    <property type="molecule type" value="Genomic_DNA"/>
</dbReference>
<evidence type="ECO:0000313" key="2">
    <source>
        <dbReference type="EMBL" id="CAD8207205.1"/>
    </source>
</evidence>
<keyword evidence="3" id="KW-1185">Reference proteome</keyword>
<sequence length="333" mass="38432">MEIQLLCLYSDHNNQQILGACLNEDCCSQRAYCQNCIEDLHMNHVNDLCSLNQFELKLKEANLIIDSLSKHLQQAKNQISQIAKFQQSIIYLHQQNFNNLSHLQFNPAIDQLIAIKKIEKELIPMLQNICKNLQSITLKFEEIQNYENKQQLCREQSKLIEPLNVVFQNNVDNIDIFDSGKIALKKNLGYQFVIGYPPIPLQKRVSFVFEIISVGLRTAIGICQKDINIKAQQLKEGHGSYLMVNSGNCFESKKPQGTKTAFEFQKGSKILIEVNTIQKKIIWRNLDNLNEYSVAIDISKELYPCLRLGPKNQNEPSEVRILDNYQCHNFIEK</sequence>
<comment type="caution">
    <text evidence="2">The sequence shown here is derived from an EMBL/GenBank/DDBJ whole genome shotgun (WGS) entry which is preliminary data.</text>
</comment>